<dbReference type="PROSITE" id="PS01124">
    <property type="entry name" value="HTH_ARAC_FAMILY_2"/>
    <property type="match status" value="1"/>
</dbReference>
<organism evidence="3 4">
    <name type="scientific">Paenibacillus solanacearum</name>
    <dbReference type="NCBI Taxonomy" id="2048548"/>
    <lineage>
        <taxon>Bacteria</taxon>
        <taxon>Bacillati</taxon>
        <taxon>Bacillota</taxon>
        <taxon>Bacilli</taxon>
        <taxon>Bacillales</taxon>
        <taxon>Paenibacillaceae</taxon>
        <taxon>Paenibacillus</taxon>
    </lineage>
</organism>
<dbReference type="InterPro" id="IPR018060">
    <property type="entry name" value="HTH_AraC"/>
</dbReference>
<evidence type="ECO:0000256" key="1">
    <source>
        <dbReference type="ARBA" id="ARBA00023125"/>
    </source>
</evidence>
<reference evidence="3" key="1">
    <citation type="submission" date="2021-06" db="EMBL/GenBank/DDBJ databases">
        <authorList>
            <person name="Criscuolo A."/>
        </authorList>
    </citation>
    <scope>NUCLEOTIDE SEQUENCE</scope>
    <source>
        <strain evidence="3">CIP111600</strain>
    </source>
</reference>
<accession>A0A916NL39</accession>
<evidence type="ECO:0000259" key="2">
    <source>
        <dbReference type="PROSITE" id="PS01124"/>
    </source>
</evidence>
<comment type="caution">
    <text evidence="3">The sequence shown here is derived from an EMBL/GenBank/DDBJ whole genome shotgun (WGS) entry which is preliminary data.</text>
</comment>
<dbReference type="GO" id="GO:0005829">
    <property type="term" value="C:cytosol"/>
    <property type="evidence" value="ECO:0007669"/>
    <property type="project" value="TreeGrafter"/>
</dbReference>
<dbReference type="GO" id="GO:0000976">
    <property type="term" value="F:transcription cis-regulatory region binding"/>
    <property type="evidence" value="ECO:0007669"/>
    <property type="project" value="TreeGrafter"/>
</dbReference>
<dbReference type="PANTHER" id="PTHR47894:SF1">
    <property type="entry name" value="HTH-TYPE TRANSCRIPTIONAL REGULATOR VQSM"/>
    <property type="match status" value="1"/>
</dbReference>
<dbReference type="Proteomes" id="UP000693672">
    <property type="component" value="Unassembled WGS sequence"/>
</dbReference>
<evidence type="ECO:0000313" key="3">
    <source>
        <dbReference type="EMBL" id="CAG7646085.1"/>
    </source>
</evidence>
<gene>
    <name evidence="3" type="ORF">PAESOLCIP111_05096</name>
</gene>
<protein>
    <submittedName>
        <fullName evidence="3">HTH-type transcriptional regulator</fullName>
    </submittedName>
</protein>
<dbReference type="AlphaFoldDB" id="A0A916NL39"/>
<keyword evidence="1" id="KW-0238">DNA-binding</keyword>
<dbReference type="RefSeq" id="WP_246627634.1">
    <property type="nucleotide sequence ID" value="NZ_CAJVAS010000033.1"/>
</dbReference>
<sequence length="342" mass="38628">MKDAGVAASMVYPIMKTLVRKGVDTGAFCRYVSFDERLLQDAEARIPAEELERLMLAAAAYTEDEHFGLYQGQVMEFVDLGILGYVMMHSPTIADALDAYERYNAIVYSGFQLTREVQGDDLLLRLFLQHSRPMSRHCVEDMAASVYHLILRLSDRRIGLRGVQFAHDAPSDASPYVPVFGLAPQFGCEGNILRMSAEVLAYPVLYSDAKLLRLFESIAQETEAKLTQSGLFSQQIVRWIQQCIPLYVPSLQQTAESFRTSPRTLQNKLKLERTSFNDLSAKVRMELAMSYLKRQEYSVGEIAYALHYSEPSAFQSAFKKWTGITPGQYRAQAKQGRSGVNR</sequence>
<name>A0A916NL39_9BACL</name>
<feature type="domain" description="HTH araC/xylS-type" evidence="2">
    <location>
        <begin position="234"/>
        <end position="332"/>
    </location>
</feature>
<evidence type="ECO:0000313" key="4">
    <source>
        <dbReference type="Proteomes" id="UP000693672"/>
    </source>
</evidence>
<dbReference type="SMART" id="SM00342">
    <property type="entry name" value="HTH_ARAC"/>
    <property type="match status" value="1"/>
</dbReference>
<dbReference type="Pfam" id="PF12625">
    <property type="entry name" value="Arabinose_bd"/>
    <property type="match status" value="1"/>
</dbReference>
<dbReference type="Pfam" id="PF12833">
    <property type="entry name" value="HTH_18"/>
    <property type="match status" value="1"/>
</dbReference>
<keyword evidence="4" id="KW-1185">Reference proteome</keyword>
<dbReference type="GO" id="GO:0003700">
    <property type="term" value="F:DNA-binding transcription factor activity"/>
    <property type="evidence" value="ECO:0007669"/>
    <property type="project" value="InterPro"/>
</dbReference>
<proteinExistence type="predicted"/>
<dbReference type="EMBL" id="CAJVAS010000033">
    <property type="protein sequence ID" value="CAG7646085.1"/>
    <property type="molecule type" value="Genomic_DNA"/>
</dbReference>
<dbReference type="PANTHER" id="PTHR47894">
    <property type="entry name" value="HTH-TYPE TRANSCRIPTIONAL REGULATOR GADX"/>
    <property type="match status" value="1"/>
</dbReference>
<dbReference type="InterPro" id="IPR032687">
    <property type="entry name" value="AraC-type_N"/>
</dbReference>